<protein>
    <submittedName>
        <fullName evidence="1">Uncharacterized protein</fullName>
    </submittedName>
</protein>
<feature type="non-terminal residue" evidence="1">
    <location>
        <position position="55"/>
    </location>
</feature>
<organism evidence="1 2">
    <name type="scientific">Candidatus Magnetobacterium bavaricum</name>
    <dbReference type="NCBI Taxonomy" id="29290"/>
    <lineage>
        <taxon>Bacteria</taxon>
        <taxon>Pseudomonadati</taxon>
        <taxon>Nitrospirota</taxon>
        <taxon>Thermodesulfovibrionia</taxon>
        <taxon>Thermodesulfovibrionales</taxon>
        <taxon>Candidatus Magnetobacteriaceae</taxon>
        <taxon>Candidatus Magnetobacterium</taxon>
    </lineage>
</organism>
<dbReference type="AlphaFoldDB" id="A0A0F3GRQ8"/>
<comment type="caution">
    <text evidence="1">The sequence shown here is derived from an EMBL/GenBank/DDBJ whole genome shotgun (WGS) entry which is preliminary data.</text>
</comment>
<accession>A0A0F3GRQ8</accession>
<reference evidence="1 2" key="1">
    <citation type="submission" date="2015-02" db="EMBL/GenBank/DDBJ databases">
        <title>Single-cell genomics of uncultivated deep-branching MTB reveals a conserved set of magnetosome genes.</title>
        <authorList>
            <person name="Kolinko S."/>
            <person name="Richter M."/>
            <person name="Glockner F.O."/>
            <person name="Brachmann A."/>
            <person name="Schuler D."/>
        </authorList>
    </citation>
    <scope>NUCLEOTIDE SEQUENCE [LARGE SCALE GENOMIC DNA]</scope>
    <source>
        <strain evidence="1">TM-1</strain>
    </source>
</reference>
<proteinExistence type="predicted"/>
<dbReference type="Proteomes" id="UP000033423">
    <property type="component" value="Unassembled WGS sequence"/>
</dbReference>
<evidence type="ECO:0000313" key="1">
    <source>
        <dbReference type="EMBL" id="KJU83383.1"/>
    </source>
</evidence>
<evidence type="ECO:0000313" key="2">
    <source>
        <dbReference type="Proteomes" id="UP000033423"/>
    </source>
</evidence>
<dbReference type="EMBL" id="LACI01001928">
    <property type="protein sequence ID" value="KJU83383.1"/>
    <property type="molecule type" value="Genomic_DNA"/>
</dbReference>
<sequence length="55" mass="6323">MSILMPVSLPCEYCLIVDDGYMLYFSRFERSTNRMRRSVSLVLHGTKIRIVLGGP</sequence>
<gene>
    <name evidence="1" type="ORF">MBAV_004423</name>
</gene>
<keyword evidence="2" id="KW-1185">Reference proteome</keyword>
<name>A0A0F3GRQ8_9BACT</name>